<gene>
    <name evidence="2" type="ORF">DW016_09190</name>
</gene>
<dbReference type="EMBL" id="QVLX01000004">
    <property type="protein sequence ID" value="RGE87098.1"/>
    <property type="molecule type" value="Genomic_DNA"/>
</dbReference>
<sequence length="139" mass="16078">MRIYNKRKFFIGIGEFILSIVAFVTMFITRTIDIKFIVVNVIVFTLGIVNISRSLSKSDTAEDIIEENDERNRLISLRINNMRYKILIVVIYISVVAGMLAYGVTRNINIVIALLPLLLLLCIWFLSSFILAFYYEKKC</sequence>
<feature type="transmembrane region" description="Helical" evidence="1">
    <location>
        <begin position="110"/>
        <end position="135"/>
    </location>
</feature>
<keyword evidence="1" id="KW-0812">Transmembrane</keyword>
<dbReference type="GeneID" id="97192268"/>
<dbReference type="OrthoDB" id="2087000at2"/>
<evidence type="ECO:0000313" key="3">
    <source>
        <dbReference type="Proteomes" id="UP000261080"/>
    </source>
</evidence>
<proteinExistence type="predicted"/>
<dbReference type="RefSeq" id="WP_024732188.1">
    <property type="nucleotide sequence ID" value="NZ_BAABYU010000001.1"/>
</dbReference>
<protein>
    <recommendedName>
        <fullName evidence="4">DUF2178 domain-containing protein</fullName>
    </recommendedName>
</protein>
<feature type="transmembrane region" description="Helical" evidence="1">
    <location>
        <begin position="34"/>
        <end position="51"/>
    </location>
</feature>
<feature type="transmembrane region" description="Helical" evidence="1">
    <location>
        <begin position="86"/>
        <end position="104"/>
    </location>
</feature>
<reference evidence="2 3" key="1">
    <citation type="submission" date="2018-08" db="EMBL/GenBank/DDBJ databases">
        <title>A genome reference for cultivated species of the human gut microbiota.</title>
        <authorList>
            <person name="Zou Y."/>
            <person name="Xue W."/>
            <person name="Luo G."/>
        </authorList>
    </citation>
    <scope>NUCLEOTIDE SEQUENCE [LARGE SCALE GENOMIC DNA]</scope>
    <source>
        <strain evidence="2 3">AF37-2AT</strain>
    </source>
</reference>
<keyword evidence="1" id="KW-1133">Transmembrane helix</keyword>
<keyword evidence="1" id="KW-0472">Membrane</keyword>
<feature type="transmembrane region" description="Helical" evidence="1">
    <location>
        <begin position="9"/>
        <end position="28"/>
    </location>
</feature>
<name>A0A3E3K217_9FIRM</name>
<comment type="caution">
    <text evidence="2">The sequence shown here is derived from an EMBL/GenBank/DDBJ whole genome shotgun (WGS) entry which is preliminary data.</text>
</comment>
<accession>A0A3E3K217</accession>
<keyword evidence="3" id="KW-1185">Reference proteome</keyword>
<organism evidence="2 3">
    <name type="scientific">Sellimonas intestinalis</name>
    <dbReference type="NCBI Taxonomy" id="1653434"/>
    <lineage>
        <taxon>Bacteria</taxon>
        <taxon>Bacillati</taxon>
        <taxon>Bacillota</taxon>
        <taxon>Clostridia</taxon>
        <taxon>Lachnospirales</taxon>
        <taxon>Lachnospiraceae</taxon>
        <taxon>Sellimonas</taxon>
    </lineage>
</organism>
<dbReference type="AlphaFoldDB" id="A0A3E3K217"/>
<evidence type="ECO:0000256" key="1">
    <source>
        <dbReference type="SAM" id="Phobius"/>
    </source>
</evidence>
<evidence type="ECO:0000313" key="2">
    <source>
        <dbReference type="EMBL" id="RGE87098.1"/>
    </source>
</evidence>
<evidence type="ECO:0008006" key="4">
    <source>
        <dbReference type="Google" id="ProtNLM"/>
    </source>
</evidence>
<dbReference type="Proteomes" id="UP000261080">
    <property type="component" value="Unassembled WGS sequence"/>
</dbReference>